<dbReference type="CDD" id="cd00531">
    <property type="entry name" value="NTF2_like"/>
    <property type="match status" value="1"/>
</dbReference>
<keyword evidence="3" id="KW-1185">Reference proteome</keyword>
<sequence>MNEIQEVIERKAALLETGDAKAILSYYAPGYVEYNLAPPLRQPGDRHDPAILEAWMAGFEAPPRREVTRLEITTDGDVAFATSIDSLSAVPRGSTERFTLWFRVTLGLRRIDGHWLVTHEHESVPFEMDGSFQASTNLTPTD</sequence>
<evidence type="ECO:0000313" key="2">
    <source>
        <dbReference type="EMBL" id="MFD1370653.1"/>
    </source>
</evidence>
<comment type="caution">
    <text evidence="2">The sequence shown here is derived from an EMBL/GenBank/DDBJ whole genome shotgun (WGS) entry which is preliminary data.</text>
</comment>
<dbReference type="EMBL" id="JBHTMK010000044">
    <property type="protein sequence ID" value="MFD1370653.1"/>
    <property type="molecule type" value="Genomic_DNA"/>
</dbReference>
<proteinExistence type="predicted"/>
<accession>A0ABW4AK79</accession>
<organism evidence="2 3">
    <name type="scientific">Actinoplanes sichuanensis</name>
    <dbReference type="NCBI Taxonomy" id="512349"/>
    <lineage>
        <taxon>Bacteria</taxon>
        <taxon>Bacillati</taxon>
        <taxon>Actinomycetota</taxon>
        <taxon>Actinomycetes</taxon>
        <taxon>Micromonosporales</taxon>
        <taxon>Micromonosporaceae</taxon>
        <taxon>Actinoplanes</taxon>
    </lineage>
</organism>
<gene>
    <name evidence="2" type="ORF">ACFQ5G_35400</name>
</gene>
<evidence type="ECO:0000259" key="1">
    <source>
        <dbReference type="Pfam" id="PF13474"/>
    </source>
</evidence>
<dbReference type="Proteomes" id="UP001597183">
    <property type="component" value="Unassembled WGS sequence"/>
</dbReference>
<reference evidence="3" key="1">
    <citation type="journal article" date="2019" name="Int. J. Syst. Evol. Microbiol.">
        <title>The Global Catalogue of Microorganisms (GCM) 10K type strain sequencing project: providing services to taxonomists for standard genome sequencing and annotation.</title>
        <authorList>
            <consortium name="The Broad Institute Genomics Platform"/>
            <consortium name="The Broad Institute Genome Sequencing Center for Infectious Disease"/>
            <person name="Wu L."/>
            <person name="Ma J."/>
        </authorList>
    </citation>
    <scope>NUCLEOTIDE SEQUENCE [LARGE SCALE GENOMIC DNA]</scope>
    <source>
        <strain evidence="3">CCM 7526</strain>
    </source>
</reference>
<dbReference type="SUPFAM" id="SSF54427">
    <property type="entry name" value="NTF2-like"/>
    <property type="match status" value="1"/>
</dbReference>
<dbReference type="Pfam" id="PF13474">
    <property type="entry name" value="SnoaL_3"/>
    <property type="match status" value="1"/>
</dbReference>
<dbReference type="InterPro" id="IPR037401">
    <property type="entry name" value="SnoaL-like"/>
</dbReference>
<dbReference type="RefSeq" id="WP_317793583.1">
    <property type="nucleotide sequence ID" value="NZ_AP028461.1"/>
</dbReference>
<dbReference type="InterPro" id="IPR032710">
    <property type="entry name" value="NTF2-like_dom_sf"/>
</dbReference>
<protein>
    <submittedName>
        <fullName evidence="2">YybH family protein</fullName>
    </submittedName>
</protein>
<feature type="domain" description="SnoaL-like" evidence="1">
    <location>
        <begin position="4"/>
        <end position="126"/>
    </location>
</feature>
<name>A0ABW4AK79_9ACTN</name>
<dbReference type="Gene3D" id="3.10.450.50">
    <property type="match status" value="1"/>
</dbReference>
<evidence type="ECO:0000313" key="3">
    <source>
        <dbReference type="Proteomes" id="UP001597183"/>
    </source>
</evidence>